<sequence length="467" mass="49921">MKSIRIGAGLGFYGDNWEPVTASIERGGVQFVASDHLAELTLAILQKDRQRDPSLGYARDVVPMLLRLWPLMRERGVRFVCNAGGLNPMGAAQAVLAAFTAKGWPARIAVVTGDDVLPRLQDASTPADELAHLFTGEPVSQVRERLVFGNAYLGAAPIVQALDAGADIVITGRVADAALFLGPLVHGLGWALGGATEPQDLNRLAQGLTVGHLLECSGQGSGGNFGSQGAWKDIPDLAHIGYPIAEVWEDGTALITKAPGTGGRINFDTVRQQLLYEVHNPHAYHSPDVVLDMGQIVLHDEGHDRVRLTGARGQAPGPMLKVVAGYRDGFKAEVTWGFSWPDAWDKAQAATATIRQLLQDRRIPHDELFVEYPGLNSAHGALAPLPDAGALNAMNEIWTRLVLRTPSKAAADGFGRLFPWLALSGPAYTCGFNGLHNTSELLGIWPTLIPRALVEPSIQVDVLGGAP</sequence>
<gene>
    <name evidence="2" type="ORF">F3K02_20260</name>
</gene>
<dbReference type="AlphaFoldDB" id="A0A7Y8KYB8"/>
<name>A0A7Y8KYB8_9BURK</name>
<keyword evidence="3" id="KW-1185">Reference proteome</keyword>
<evidence type="ECO:0000313" key="2">
    <source>
        <dbReference type="EMBL" id="NWF47565.1"/>
    </source>
</evidence>
<proteinExistence type="predicted"/>
<reference evidence="2 3" key="1">
    <citation type="submission" date="2019-09" db="EMBL/GenBank/DDBJ databases">
        <title>Hydrogenophaga aromatica sp. nov., isolated from a para-xylene-degrading enrichment culture.</title>
        <authorList>
            <person name="Tancsics A."/>
            <person name="Banerjee S."/>
        </authorList>
    </citation>
    <scope>NUCLEOTIDE SEQUENCE [LARGE SCALE GENOMIC DNA]</scope>
    <source>
        <strain evidence="2 3">D2P1</strain>
    </source>
</reference>
<dbReference type="InterPro" id="IPR010839">
    <property type="entry name" value="AtuA_N"/>
</dbReference>
<accession>A0A7Y8KYB8</accession>
<evidence type="ECO:0000313" key="3">
    <source>
        <dbReference type="Proteomes" id="UP000545507"/>
    </source>
</evidence>
<evidence type="ECO:0000259" key="1">
    <source>
        <dbReference type="Pfam" id="PF07287"/>
    </source>
</evidence>
<comment type="caution">
    <text evidence="2">The sequence shown here is derived from an EMBL/GenBank/DDBJ whole genome shotgun (WGS) entry which is preliminary data.</text>
</comment>
<dbReference type="RefSeq" id="WP_177137433.1">
    <property type="nucleotide sequence ID" value="NZ_VYGV01000016.1"/>
</dbReference>
<dbReference type="PANTHER" id="PTHR47708:SF2">
    <property type="entry name" value="SI:CH73-132F6.5"/>
    <property type="match status" value="1"/>
</dbReference>
<protein>
    <submittedName>
        <fullName evidence="2">DUF1446 domain-containing protein</fullName>
    </submittedName>
</protein>
<dbReference type="Pfam" id="PF07287">
    <property type="entry name" value="AtuA"/>
    <property type="match status" value="1"/>
</dbReference>
<dbReference type="EMBL" id="VYGV01000016">
    <property type="protein sequence ID" value="NWF47565.1"/>
    <property type="molecule type" value="Genomic_DNA"/>
</dbReference>
<dbReference type="PANTHER" id="PTHR47708">
    <property type="match status" value="1"/>
</dbReference>
<feature type="domain" description="Acyclic terpene utilisation N-terminal" evidence="1">
    <location>
        <begin position="4"/>
        <end position="459"/>
    </location>
</feature>
<dbReference type="Proteomes" id="UP000545507">
    <property type="component" value="Unassembled WGS sequence"/>
</dbReference>
<organism evidence="2 3">
    <name type="scientific">Hydrogenophaga aromaticivorans</name>
    <dbReference type="NCBI Taxonomy" id="2610898"/>
    <lineage>
        <taxon>Bacteria</taxon>
        <taxon>Pseudomonadati</taxon>
        <taxon>Pseudomonadota</taxon>
        <taxon>Betaproteobacteria</taxon>
        <taxon>Burkholderiales</taxon>
        <taxon>Comamonadaceae</taxon>
        <taxon>Hydrogenophaga</taxon>
    </lineage>
</organism>